<evidence type="ECO:0000313" key="1">
    <source>
        <dbReference type="EMBL" id="OCX71407.1"/>
    </source>
</evidence>
<evidence type="ECO:0000313" key="2">
    <source>
        <dbReference type="Proteomes" id="UP000095008"/>
    </source>
</evidence>
<name>A0A1C2I657_ACITH</name>
<reference evidence="1" key="1">
    <citation type="journal article" date="2016" name="Int. J. Mol. Sci.">
        <title>Comparative genomics of the extreme acidophile Acidithiobacillus thiooxidans reveals intraspecific divergence and niche adaptation.</title>
        <authorList>
            <person name="Zhang X."/>
            <person name="Feng X."/>
            <person name="Tao J."/>
            <person name="Ma L."/>
            <person name="Xiao Y."/>
            <person name="Liang Y."/>
            <person name="Liu X."/>
            <person name="Yin H."/>
        </authorList>
    </citation>
    <scope>NUCLEOTIDE SEQUENCE [LARGE SCALE GENOMIC DNA]</scope>
    <source>
        <strain evidence="1">DXS-W</strain>
    </source>
</reference>
<protein>
    <submittedName>
        <fullName evidence="1">Uncharacterized protein</fullName>
    </submittedName>
</protein>
<dbReference type="AlphaFoldDB" id="A0A1C2I657"/>
<accession>A0A1C2I657</accession>
<organism evidence="1 2">
    <name type="scientific">Acidithiobacillus thiooxidans</name>
    <name type="common">Thiobacillus thiooxidans</name>
    <dbReference type="NCBI Taxonomy" id="930"/>
    <lineage>
        <taxon>Bacteria</taxon>
        <taxon>Pseudomonadati</taxon>
        <taxon>Pseudomonadota</taxon>
        <taxon>Acidithiobacillia</taxon>
        <taxon>Acidithiobacillales</taxon>
        <taxon>Acidithiobacillaceae</taxon>
        <taxon>Acidithiobacillus</taxon>
    </lineage>
</organism>
<sequence length="67" mass="7572">MKAQDPMEEAEALLEDWACLFSSDLSDEAAAALGQFVTTLASLVESRYGRQISRHRDHSHPHQKELF</sequence>
<comment type="caution">
    <text evidence="1">The sequence shown here is derived from an EMBL/GenBank/DDBJ whole genome shotgun (WGS) entry which is preliminary data.</text>
</comment>
<proteinExistence type="predicted"/>
<dbReference type="EMBL" id="LWRY01000135">
    <property type="protein sequence ID" value="OCX71407.1"/>
    <property type="molecule type" value="Genomic_DNA"/>
</dbReference>
<dbReference type="Proteomes" id="UP000095008">
    <property type="component" value="Unassembled WGS sequence"/>
</dbReference>
<keyword evidence="2" id="KW-1185">Reference proteome</keyword>
<dbReference type="RefSeq" id="WP_065973604.1">
    <property type="nucleotide sequence ID" value="NZ_LWRY01000135.1"/>
</dbReference>
<gene>
    <name evidence="1" type="ORF">A6M23_11955</name>
</gene>